<accession>A0ABY6TE62</accession>
<name>A0ABY6TE62_9CORY</name>
<evidence type="ECO:0000313" key="2">
    <source>
        <dbReference type="Proteomes" id="UP000280707"/>
    </source>
</evidence>
<keyword evidence="2" id="KW-1185">Reference proteome</keyword>
<gene>
    <name evidence="1" type="ORF">NCTC934_00921</name>
</gene>
<sequence>MHGNSATNALGRPSLESWDLFTRETLQNSWDARDTSSHDDGVSYSIRYHELTGYRADELRNFFDEGTRGLNNLDEYLHGEDADTLPILVVSDSGTAGLRGPTSAAMKYEKEDDFVALVRNIGRNSSKS</sequence>
<dbReference type="EMBL" id="LR134408">
    <property type="protein sequence ID" value="VEH72647.1"/>
    <property type="molecule type" value="Genomic_DNA"/>
</dbReference>
<organism evidence="1 2">
    <name type="scientific">Corynebacterium segmentosum</name>
    <dbReference type="NCBI Taxonomy" id="43990"/>
    <lineage>
        <taxon>Bacteria</taxon>
        <taxon>Bacillati</taxon>
        <taxon>Actinomycetota</taxon>
        <taxon>Actinomycetes</taxon>
        <taxon>Mycobacteriales</taxon>
        <taxon>Corynebacteriaceae</taxon>
        <taxon>Corynebacterium</taxon>
    </lineage>
</organism>
<reference evidence="1 2" key="1">
    <citation type="submission" date="2018-12" db="EMBL/GenBank/DDBJ databases">
        <authorList>
            <consortium name="Pathogen Informatics"/>
        </authorList>
    </citation>
    <scope>NUCLEOTIDE SEQUENCE [LARGE SCALE GENOMIC DNA]</scope>
    <source>
        <strain evidence="1 2">NCTC934</strain>
    </source>
</reference>
<protein>
    <submittedName>
        <fullName evidence="1">Uncharacterized protein</fullName>
    </submittedName>
</protein>
<proteinExistence type="predicted"/>
<evidence type="ECO:0000313" key="1">
    <source>
        <dbReference type="EMBL" id="VEH72647.1"/>
    </source>
</evidence>
<dbReference type="Proteomes" id="UP000280707">
    <property type="component" value="Chromosome"/>
</dbReference>